<gene>
    <name evidence="1" type="ORF">CARN8_4460001</name>
</gene>
<protein>
    <submittedName>
        <fullName evidence="1">Uncharacterized protein</fullName>
    </submittedName>
</protein>
<dbReference type="AlphaFoldDB" id="A0A3P3ZPV1"/>
<reference evidence="1" key="1">
    <citation type="submission" date="2018-10" db="EMBL/GenBank/DDBJ databases">
        <authorList>
            <person name="Plewniak F."/>
        </authorList>
    </citation>
    <scope>NUCLEOTIDE SEQUENCE</scope>
</reference>
<accession>A0A3P3ZPV1</accession>
<organism evidence="1">
    <name type="scientific">mine drainage metagenome</name>
    <dbReference type="NCBI Taxonomy" id="410659"/>
    <lineage>
        <taxon>unclassified sequences</taxon>
        <taxon>metagenomes</taxon>
        <taxon>ecological metagenomes</taxon>
    </lineage>
</organism>
<sequence length="87" mass="10600">MQKRHENSLNDLLEQVAYEGFASVEKWQMTRWYEQERFSVGIRRDIRNRWDELSSELTWIKNKTIVFAEVKGQILLMHDHVFWGDDN</sequence>
<dbReference type="EMBL" id="UOYP01000386">
    <property type="protein sequence ID" value="VAY88937.1"/>
    <property type="molecule type" value="Genomic_DNA"/>
</dbReference>
<evidence type="ECO:0000313" key="1">
    <source>
        <dbReference type="EMBL" id="VAY88937.1"/>
    </source>
</evidence>
<proteinExistence type="predicted"/>
<name>A0A3P3ZPV1_9ZZZZ</name>